<evidence type="ECO:0000256" key="4">
    <source>
        <dbReference type="ARBA" id="ARBA00023002"/>
    </source>
</evidence>
<dbReference type="PANTHER" id="PTHR24296">
    <property type="entry name" value="CYTOCHROME P450"/>
    <property type="match status" value="1"/>
</dbReference>
<comment type="similarity">
    <text evidence="2 7">Belongs to the cytochrome P450 family.</text>
</comment>
<evidence type="ECO:0000256" key="3">
    <source>
        <dbReference type="ARBA" id="ARBA00022723"/>
    </source>
</evidence>
<proteinExistence type="inferred from homology"/>
<dbReference type="GO" id="GO:0006629">
    <property type="term" value="P:lipid metabolic process"/>
    <property type="evidence" value="ECO:0007669"/>
    <property type="project" value="UniProtKB-ARBA"/>
</dbReference>
<reference evidence="8" key="1">
    <citation type="submission" date="2023-02" db="EMBL/GenBank/DDBJ databases">
        <title>Genome of toxic invasive species Heracleum sosnowskyi carries increased number of genes despite the absence of recent whole-genome duplications.</title>
        <authorList>
            <person name="Schelkunov M."/>
            <person name="Shtratnikova V."/>
            <person name="Makarenko M."/>
            <person name="Klepikova A."/>
            <person name="Omelchenko D."/>
            <person name="Novikova G."/>
            <person name="Obukhova E."/>
            <person name="Bogdanov V."/>
            <person name="Penin A."/>
            <person name="Logacheva M."/>
        </authorList>
    </citation>
    <scope>NUCLEOTIDE SEQUENCE</scope>
    <source>
        <strain evidence="8">Hsosn_3</strain>
        <tissue evidence="8">Leaf</tissue>
    </source>
</reference>
<dbReference type="PROSITE" id="PS00086">
    <property type="entry name" value="CYTOCHROME_P450"/>
    <property type="match status" value="1"/>
</dbReference>
<keyword evidence="6 7" id="KW-0349">Heme</keyword>
<keyword evidence="4 7" id="KW-0560">Oxidoreductase</keyword>
<dbReference type="Gene3D" id="1.10.630.10">
    <property type="entry name" value="Cytochrome P450"/>
    <property type="match status" value="1"/>
</dbReference>
<dbReference type="PRINTS" id="PR00385">
    <property type="entry name" value="P450"/>
</dbReference>
<name>A0AAD8J5U9_9APIA</name>
<evidence type="ECO:0000256" key="1">
    <source>
        <dbReference type="ARBA" id="ARBA00001971"/>
    </source>
</evidence>
<dbReference type="Pfam" id="PF00067">
    <property type="entry name" value="p450"/>
    <property type="match status" value="1"/>
</dbReference>
<evidence type="ECO:0000256" key="5">
    <source>
        <dbReference type="ARBA" id="ARBA00023004"/>
    </source>
</evidence>
<evidence type="ECO:0000313" key="9">
    <source>
        <dbReference type="Proteomes" id="UP001237642"/>
    </source>
</evidence>
<dbReference type="EMBL" id="JAUIZM010000002">
    <property type="protein sequence ID" value="KAK1397793.1"/>
    <property type="molecule type" value="Genomic_DNA"/>
</dbReference>
<organism evidence="8 9">
    <name type="scientific">Heracleum sosnowskyi</name>
    <dbReference type="NCBI Taxonomy" id="360622"/>
    <lineage>
        <taxon>Eukaryota</taxon>
        <taxon>Viridiplantae</taxon>
        <taxon>Streptophyta</taxon>
        <taxon>Embryophyta</taxon>
        <taxon>Tracheophyta</taxon>
        <taxon>Spermatophyta</taxon>
        <taxon>Magnoliopsida</taxon>
        <taxon>eudicotyledons</taxon>
        <taxon>Gunneridae</taxon>
        <taxon>Pentapetalae</taxon>
        <taxon>asterids</taxon>
        <taxon>campanulids</taxon>
        <taxon>Apiales</taxon>
        <taxon>Apiaceae</taxon>
        <taxon>Apioideae</taxon>
        <taxon>apioid superclade</taxon>
        <taxon>Tordylieae</taxon>
        <taxon>Tordyliinae</taxon>
        <taxon>Heracleum</taxon>
    </lineage>
</organism>
<dbReference type="GO" id="GO:0016705">
    <property type="term" value="F:oxidoreductase activity, acting on paired donors, with incorporation or reduction of molecular oxygen"/>
    <property type="evidence" value="ECO:0007669"/>
    <property type="project" value="InterPro"/>
</dbReference>
<comment type="caution">
    <text evidence="8">The sequence shown here is derived from an EMBL/GenBank/DDBJ whole genome shotgun (WGS) entry which is preliminary data.</text>
</comment>
<dbReference type="InterPro" id="IPR002401">
    <property type="entry name" value="Cyt_P450_E_grp-I"/>
</dbReference>
<dbReference type="CDD" id="cd11064">
    <property type="entry name" value="CYP86A"/>
    <property type="match status" value="1"/>
</dbReference>
<gene>
    <name evidence="8" type="ORF">POM88_007656</name>
</gene>
<keyword evidence="9" id="KW-1185">Reference proteome</keyword>
<comment type="cofactor">
    <cofactor evidence="1 6">
        <name>heme</name>
        <dbReference type="ChEBI" id="CHEBI:30413"/>
    </cofactor>
</comment>
<dbReference type="GO" id="GO:0005506">
    <property type="term" value="F:iron ion binding"/>
    <property type="evidence" value="ECO:0007669"/>
    <property type="project" value="InterPro"/>
</dbReference>
<evidence type="ECO:0000256" key="6">
    <source>
        <dbReference type="PIRSR" id="PIRSR602401-1"/>
    </source>
</evidence>
<dbReference type="GO" id="GO:0004497">
    <property type="term" value="F:monooxygenase activity"/>
    <property type="evidence" value="ECO:0007669"/>
    <property type="project" value="UniProtKB-KW"/>
</dbReference>
<reference evidence="8" key="2">
    <citation type="submission" date="2023-05" db="EMBL/GenBank/DDBJ databases">
        <authorList>
            <person name="Schelkunov M.I."/>
        </authorList>
    </citation>
    <scope>NUCLEOTIDE SEQUENCE</scope>
    <source>
        <strain evidence="8">Hsosn_3</strain>
        <tissue evidence="8">Leaf</tissue>
    </source>
</reference>
<evidence type="ECO:0000256" key="2">
    <source>
        <dbReference type="ARBA" id="ARBA00010617"/>
    </source>
</evidence>
<sequence length="479" mass="55390">MIPIEWPLVGTSLEIFRNRKRVHDYVTDVLRDNDGTFLFKGPCFSNMDLFLTCDPTNAHYMLSKNFKNYPKGHDYSIIFDVLGEGIFNVDDKAWEDQRKTALFLLNHANFQMFVQDINWKKVDSGLIPFLDSVSEKRSEVDLQQVFQRFTFDSTCILVLGHDPATLTVDFPHVSYEKAFGDAEEALLYRHMLPEFVWKSQRWLRIGREKKLYDATEAIDNFILHCVTLKNDELQRMAKVGENMDDHHDLVTSYILGLDENTSVFDKSLRDQLLNLLFAGRDTVSAALTWLFWLFATNPFEEYKIHKEVATLLNKKGDGNWKVLDKEELKSMVYLHGAVCEALRLYPPVPLQHKAPNESDVLPSGHRLDKRTKSVLCFYSMGRMESVWGKDCLDFKPERWITDEGRIKYEPSYKFSAFNAGPRSCLGKDMTFVQMKIVTAAIIFHYKVQLVEGQSICPSDSVILHMMNGLKVRVTRRCAT</sequence>
<accession>A0AAD8J5U9</accession>
<evidence type="ECO:0000313" key="8">
    <source>
        <dbReference type="EMBL" id="KAK1397793.1"/>
    </source>
</evidence>
<dbReference type="InterPro" id="IPR036396">
    <property type="entry name" value="Cyt_P450_sf"/>
</dbReference>
<keyword evidence="3 6" id="KW-0479">Metal-binding</keyword>
<dbReference type="InterPro" id="IPR001128">
    <property type="entry name" value="Cyt_P450"/>
</dbReference>
<evidence type="ECO:0000256" key="7">
    <source>
        <dbReference type="RuleBase" id="RU000461"/>
    </source>
</evidence>
<keyword evidence="7" id="KW-0503">Monooxygenase</keyword>
<dbReference type="GO" id="GO:0009805">
    <property type="term" value="P:coumarin biosynthetic process"/>
    <property type="evidence" value="ECO:0007669"/>
    <property type="project" value="UniProtKB-ARBA"/>
</dbReference>
<dbReference type="AlphaFoldDB" id="A0AAD8J5U9"/>
<dbReference type="Proteomes" id="UP001237642">
    <property type="component" value="Unassembled WGS sequence"/>
</dbReference>
<keyword evidence="5 6" id="KW-0408">Iron</keyword>
<dbReference type="GO" id="GO:0020037">
    <property type="term" value="F:heme binding"/>
    <property type="evidence" value="ECO:0007669"/>
    <property type="project" value="InterPro"/>
</dbReference>
<protein>
    <submittedName>
        <fullName evidence="8">Cytochrome P450, family 96, subfamily A, polypeptide 9</fullName>
    </submittedName>
</protein>
<dbReference type="InterPro" id="IPR017972">
    <property type="entry name" value="Cyt_P450_CS"/>
</dbReference>
<dbReference type="SUPFAM" id="SSF48264">
    <property type="entry name" value="Cytochrome P450"/>
    <property type="match status" value="1"/>
</dbReference>
<feature type="binding site" description="axial binding residue" evidence="6">
    <location>
        <position position="424"/>
    </location>
    <ligand>
        <name>heme</name>
        <dbReference type="ChEBI" id="CHEBI:30413"/>
    </ligand>
    <ligandPart>
        <name>Fe</name>
        <dbReference type="ChEBI" id="CHEBI:18248"/>
    </ligandPart>
</feature>
<dbReference type="PRINTS" id="PR00463">
    <property type="entry name" value="EP450I"/>
</dbReference>